<feature type="compositionally biased region" description="Low complexity" evidence="1">
    <location>
        <begin position="83"/>
        <end position="92"/>
    </location>
</feature>
<protein>
    <submittedName>
        <fullName evidence="2">Uncharacterized protein</fullName>
    </submittedName>
</protein>
<name>A0A445MIV0_ENSVE</name>
<organism evidence="2">
    <name type="scientific">Ensete ventricosum</name>
    <name type="common">Abyssinian banana</name>
    <name type="synonym">Musa ensete</name>
    <dbReference type="NCBI Taxonomy" id="4639"/>
    <lineage>
        <taxon>Eukaryota</taxon>
        <taxon>Viridiplantae</taxon>
        <taxon>Streptophyta</taxon>
        <taxon>Embryophyta</taxon>
        <taxon>Tracheophyta</taxon>
        <taxon>Spermatophyta</taxon>
        <taxon>Magnoliopsida</taxon>
        <taxon>Liliopsida</taxon>
        <taxon>Zingiberales</taxon>
        <taxon>Musaceae</taxon>
        <taxon>Ensete</taxon>
    </lineage>
</organism>
<dbReference type="Proteomes" id="UP000290560">
    <property type="component" value="Unassembled WGS sequence"/>
</dbReference>
<dbReference type="AlphaFoldDB" id="A0A445MIV0"/>
<proteinExistence type="predicted"/>
<accession>A0A445MIV0</accession>
<dbReference type="EMBL" id="KV876142">
    <property type="protein sequence ID" value="RZR74180.1"/>
    <property type="molecule type" value="Genomic_DNA"/>
</dbReference>
<feature type="region of interest" description="Disordered" evidence="1">
    <location>
        <begin position="16"/>
        <end position="100"/>
    </location>
</feature>
<evidence type="ECO:0000313" key="2">
    <source>
        <dbReference type="EMBL" id="RZR74180.1"/>
    </source>
</evidence>
<gene>
    <name evidence="2" type="ORF">BHM03_00033166</name>
</gene>
<reference evidence="2" key="1">
    <citation type="journal article" date="2018" name="Data Brief">
        <title>Genome sequence data from 17 accessions of Ensete ventricosum, a staple food crop for millions in Ethiopia.</title>
        <authorList>
            <person name="Yemataw Z."/>
            <person name="Muzemil S."/>
            <person name="Ambachew D."/>
            <person name="Tripathi L."/>
            <person name="Tesfaye K."/>
            <person name="Chala A."/>
            <person name="Farbos A."/>
            <person name="O'Neill P."/>
            <person name="Moore K."/>
            <person name="Grant M."/>
            <person name="Studholme D.J."/>
        </authorList>
    </citation>
    <scope>NUCLEOTIDE SEQUENCE [LARGE SCALE GENOMIC DNA]</scope>
    <source>
        <tissue evidence="2">Leaf</tissue>
    </source>
</reference>
<evidence type="ECO:0000256" key="1">
    <source>
        <dbReference type="SAM" id="MobiDB-lite"/>
    </source>
</evidence>
<sequence length="100" mass="10806">MVPVVEILMHAYMAKPAPPAPLWPGRHASSELSSDTPVEHVATQQPRPPSSPHPKAEQKSKTISDESTTQHHESNLCFHSFLPPADADADAPTPLPVHPP</sequence>
<feature type="compositionally biased region" description="Basic and acidic residues" evidence="1">
    <location>
        <begin position="54"/>
        <end position="74"/>
    </location>
</feature>